<dbReference type="HOGENOM" id="CLU_020999_3_3_1"/>
<dbReference type="InParanoid" id="A0A067QA32"/>
<dbReference type="AlphaFoldDB" id="A0A067QA32"/>
<evidence type="ECO:0000313" key="2">
    <source>
        <dbReference type="Proteomes" id="UP000027265"/>
    </source>
</evidence>
<protein>
    <submittedName>
        <fullName evidence="1">Uncharacterized protein</fullName>
    </submittedName>
</protein>
<proteinExistence type="predicted"/>
<dbReference type="EMBL" id="KL197709">
    <property type="protein sequence ID" value="KDQ63913.1"/>
    <property type="molecule type" value="Genomic_DNA"/>
</dbReference>
<dbReference type="SUPFAM" id="SSF52058">
    <property type="entry name" value="L domain-like"/>
    <property type="match status" value="1"/>
</dbReference>
<accession>A0A067QA32</accession>
<dbReference type="OrthoDB" id="3181259at2759"/>
<evidence type="ECO:0000313" key="1">
    <source>
        <dbReference type="EMBL" id="KDQ63913.1"/>
    </source>
</evidence>
<sequence>MTSSIVHSFSKAIENCAPIEKLPPELLIAIFTIAVSTAAKRRDFRRAIYISHISRRWREVAIHTPELWMNISLNVCSRKRFALGRLYLDRSLPHPVDVFISANRRVYPKASASVFAEVVDLLLRHFHRCHSLHITALDMNDLVEITNFGSSMVVTPLLEMLEVTFQGHILRSLPLPISFRGGTPSLRHIRLDHVLLHWQSPLLANLTTLEIGRIAPRHRPKYEELRDFFTKASSLRTLIVQSELLRYSSDPHIPVNSLRSLELAGIYNESTLELAPQIYTPYLVSLAISINPACPQEIDAWYLFANLVRDGPTRYPSLISLSLRDVPTDVLDTNFADAFPTVTQLNITTSDDLDLVALLFAESVGPLITDDPQACLWPVLQKFRIDGQVHAAALMLTTDRRTNLGYPLPHLYVQTILASSVTVSIIQEWLAERSWIRYGSIVEGDNP</sequence>
<dbReference type="Gene3D" id="1.20.1280.50">
    <property type="match status" value="1"/>
</dbReference>
<reference evidence="2" key="1">
    <citation type="journal article" date="2014" name="Proc. Natl. Acad. Sci. U.S.A.">
        <title>Extensive sampling of basidiomycete genomes demonstrates inadequacy of the white-rot/brown-rot paradigm for wood decay fungi.</title>
        <authorList>
            <person name="Riley R."/>
            <person name="Salamov A.A."/>
            <person name="Brown D.W."/>
            <person name="Nagy L.G."/>
            <person name="Floudas D."/>
            <person name="Held B.W."/>
            <person name="Levasseur A."/>
            <person name="Lombard V."/>
            <person name="Morin E."/>
            <person name="Otillar R."/>
            <person name="Lindquist E.A."/>
            <person name="Sun H."/>
            <person name="LaButti K.M."/>
            <person name="Schmutz J."/>
            <person name="Jabbour D."/>
            <person name="Luo H."/>
            <person name="Baker S.E."/>
            <person name="Pisabarro A.G."/>
            <person name="Walton J.D."/>
            <person name="Blanchette R.A."/>
            <person name="Henrissat B."/>
            <person name="Martin F."/>
            <person name="Cullen D."/>
            <person name="Hibbett D.S."/>
            <person name="Grigoriev I.V."/>
        </authorList>
    </citation>
    <scope>NUCLEOTIDE SEQUENCE [LARGE SCALE GENOMIC DNA]</scope>
    <source>
        <strain evidence="2">MUCL 33604</strain>
    </source>
</reference>
<name>A0A067QA32_9AGAM</name>
<dbReference type="InterPro" id="IPR036047">
    <property type="entry name" value="F-box-like_dom_sf"/>
</dbReference>
<keyword evidence="2" id="KW-1185">Reference proteome</keyword>
<dbReference type="Proteomes" id="UP000027265">
    <property type="component" value="Unassembled WGS sequence"/>
</dbReference>
<dbReference type="Gene3D" id="3.80.10.10">
    <property type="entry name" value="Ribonuclease Inhibitor"/>
    <property type="match status" value="1"/>
</dbReference>
<dbReference type="InterPro" id="IPR032675">
    <property type="entry name" value="LRR_dom_sf"/>
</dbReference>
<dbReference type="SUPFAM" id="SSF81383">
    <property type="entry name" value="F-box domain"/>
    <property type="match status" value="1"/>
</dbReference>
<dbReference type="STRING" id="933084.A0A067QA32"/>
<organism evidence="1 2">
    <name type="scientific">Jaapia argillacea MUCL 33604</name>
    <dbReference type="NCBI Taxonomy" id="933084"/>
    <lineage>
        <taxon>Eukaryota</taxon>
        <taxon>Fungi</taxon>
        <taxon>Dikarya</taxon>
        <taxon>Basidiomycota</taxon>
        <taxon>Agaricomycotina</taxon>
        <taxon>Agaricomycetes</taxon>
        <taxon>Agaricomycetidae</taxon>
        <taxon>Jaapiales</taxon>
        <taxon>Jaapiaceae</taxon>
        <taxon>Jaapia</taxon>
    </lineage>
</organism>
<gene>
    <name evidence="1" type="ORF">JAAARDRAFT_187313</name>
</gene>